<feature type="compositionally biased region" description="Basic and acidic residues" evidence="23">
    <location>
        <begin position="64"/>
        <end position="110"/>
    </location>
</feature>
<evidence type="ECO:0000256" key="1">
    <source>
        <dbReference type="ARBA" id="ARBA00000707"/>
    </source>
</evidence>
<evidence type="ECO:0000256" key="13">
    <source>
        <dbReference type="ARBA" id="ARBA00022801"/>
    </source>
</evidence>
<keyword evidence="18" id="KW-0131">Cell cycle</keyword>
<dbReference type="GO" id="GO:0051301">
    <property type="term" value="P:cell division"/>
    <property type="evidence" value="ECO:0007669"/>
    <property type="project" value="UniProtKB-KW"/>
</dbReference>
<dbReference type="PANTHER" id="PTHR21646">
    <property type="entry name" value="UBIQUITIN CARBOXYL-TERMINAL HYDROLASE"/>
    <property type="match status" value="1"/>
</dbReference>
<dbReference type="PANTHER" id="PTHR21646:SF16">
    <property type="entry name" value="U4_U6.U5 TRI-SNRNP-ASSOCIATED PROTEIN 2"/>
    <property type="match status" value="1"/>
</dbReference>
<keyword evidence="13 26" id="KW-0378">Hydrolase</keyword>
<feature type="domain" description="USP" evidence="24">
    <location>
        <begin position="323"/>
        <end position="650"/>
    </location>
</feature>
<evidence type="ECO:0000256" key="9">
    <source>
        <dbReference type="ARBA" id="ARBA00022723"/>
    </source>
</evidence>
<evidence type="ECO:0000259" key="25">
    <source>
        <dbReference type="PROSITE" id="PS50271"/>
    </source>
</evidence>
<dbReference type="InterPro" id="IPR050185">
    <property type="entry name" value="Ub_carboxyl-term_hydrolase"/>
</dbReference>
<feature type="compositionally biased region" description="Basic and acidic residues" evidence="23">
    <location>
        <begin position="120"/>
        <end position="160"/>
    </location>
</feature>
<dbReference type="Pfam" id="PF00443">
    <property type="entry name" value="UCH"/>
    <property type="match status" value="1"/>
</dbReference>
<comment type="subunit">
    <text evidence="19">The U4/U6-U5 tri-snRNP complex is a building block of the precatalytic spliceosome (spliceosome B complex). Component of the U4/U6-U5 tri-snRNP complex composed of the U4, U6 and U5 snRNAs and at least PRPF3, PRPF4, PRPF6, PRPF8, PRPF31, SNRNP200, TXNL4A, SNRNP40, SNRPB, SNRPD1, SNRPD2, SNRPD3, SNRPE, SNRPF, SNRPG, DDX23, CD2BP2, PPIH, SNU13, EFTUD2, SART1 and USP39, plus LSM2, LSM3, LSM4, LSM5, LSM6, LSM7 and LSM8.</text>
</comment>
<dbReference type="SUPFAM" id="SSF54001">
    <property type="entry name" value="Cysteine proteinases"/>
    <property type="match status" value="1"/>
</dbReference>
<keyword evidence="15" id="KW-0832">Ubl conjugation</keyword>
<dbReference type="InterPro" id="IPR001394">
    <property type="entry name" value="Peptidase_C19_UCH"/>
</dbReference>
<keyword evidence="8" id="KW-0507">mRNA processing</keyword>
<dbReference type="GO" id="GO:0000245">
    <property type="term" value="P:spliceosomal complex assembly"/>
    <property type="evidence" value="ECO:0007669"/>
    <property type="project" value="InterPro"/>
</dbReference>
<keyword evidence="17" id="KW-0539">Nucleus</keyword>
<keyword evidence="7" id="KW-0132">Cell division</keyword>
<evidence type="ECO:0000256" key="5">
    <source>
        <dbReference type="ARBA" id="ARBA00022499"/>
    </source>
</evidence>
<evidence type="ECO:0000256" key="4">
    <source>
        <dbReference type="ARBA" id="ARBA00012759"/>
    </source>
</evidence>
<keyword evidence="5" id="KW-1017">Isopeptide bond</keyword>
<evidence type="ECO:0000313" key="27">
    <source>
        <dbReference type="Proteomes" id="UP000053766"/>
    </source>
</evidence>
<feature type="region of interest" description="Disordered" evidence="23">
    <location>
        <begin position="1"/>
        <end position="166"/>
    </location>
</feature>
<dbReference type="Gene3D" id="3.30.40.10">
    <property type="entry name" value="Zinc/RING finger domain, C3HC4 (zinc finger)"/>
    <property type="match status" value="1"/>
</dbReference>
<dbReference type="InterPro" id="IPR033809">
    <property type="entry name" value="USP39"/>
</dbReference>
<dbReference type="OrthoDB" id="10263353at2759"/>
<evidence type="ECO:0000256" key="22">
    <source>
        <dbReference type="PROSITE-ProRule" id="PRU00502"/>
    </source>
</evidence>
<evidence type="ECO:0000256" key="23">
    <source>
        <dbReference type="SAM" id="MobiDB-lite"/>
    </source>
</evidence>
<comment type="catalytic activity">
    <reaction evidence="1">
        <text>Thiol-dependent hydrolysis of ester, thioester, amide, peptide and isopeptide bonds formed by the C-terminal Gly of ubiquitin (a 76-residue protein attached to proteins as an intracellular targeting signal).</text>
        <dbReference type="EC" id="3.4.19.12"/>
    </reaction>
</comment>
<keyword evidence="14" id="KW-0862">Zinc</keyword>
<reference evidence="26 27" key="1">
    <citation type="submission" date="2013-11" db="EMBL/GenBank/DDBJ databases">
        <title>Draft genome of the bovine lungworm Dictyocaulus viviparus.</title>
        <authorList>
            <person name="Mitreva M."/>
        </authorList>
    </citation>
    <scope>NUCLEOTIDE SEQUENCE [LARGE SCALE GENOMIC DNA]</scope>
    <source>
        <strain evidence="26 27">HannoverDv2000</strain>
    </source>
</reference>
<protein>
    <recommendedName>
        <fullName evidence="20">Ubiquitin carboxyl-terminal hydrolase 39</fullName>
        <ecNumber evidence="4">3.4.19.12</ecNumber>
    </recommendedName>
    <alternativeName>
        <fullName evidence="21">U4/U6.U5 tri-snRNP-associated 65 kDa protein</fullName>
    </alternativeName>
</protein>
<dbReference type="Gene3D" id="3.90.70.10">
    <property type="entry name" value="Cysteine proteinases"/>
    <property type="match status" value="1"/>
</dbReference>
<keyword evidence="16" id="KW-0508">mRNA splicing</keyword>
<dbReference type="SUPFAM" id="SSF57850">
    <property type="entry name" value="RING/U-box"/>
    <property type="match status" value="1"/>
</dbReference>
<dbReference type="GO" id="GO:0016579">
    <property type="term" value="P:protein deubiquitination"/>
    <property type="evidence" value="ECO:0007669"/>
    <property type="project" value="InterPro"/>
</dbReference>
<comment type="subcellular location">
    <subcellularLocation>
        <location evidence="2">Nucleus</location>
    </subcellularLocation>
</comment>
<dbReference type="PROSITE" id="PS50271">
    <property type="entry name" value="ZF_UBP"/>
    <property type="match status" value="1"/>
</dbReference>
<keyword evidence="10" id="KW-0747">Spliceosome</keyword>
<dbReference type="AlphaFoldDB" id="A0A0D8Y656"/>
<feature type="compositionally biased region" description="Low complexity" evidence="23">
    <location>
        <begin position="1"/>
        <end position="10"/>
    </location>
</feature>
<evidence type="ECO:0000256" key="15">
    <source>
        <dbReference type="ARBA" id="ARBA00022843"/>
    </source>
</evidence>
<keyword evidence="11 22" id="KW-0863">Zinc-finger</keyword>
<dbReference type="CDD" id="cd02669">
    <property type="entry name" value="Peptidase_C19M"/>
    <property type="match status" value="1"/>
</dbReference>
<dbReference type="STRING" id="29172.A0A0D8Y656"/>
<evidence type="ECO:0000256" key="21">
    <source>
        <dbReference type="ARBA" id="ARBA00079185"/>
    </source>
</evidence>
<dbReference type="EMBL" id="KN716182">
    <property type="protein sequence ID" value="KJH51484.1"/>
    <property type="molecule type" value="Genomic_DNA"/>
</dbReference>
<dbReference type="SMART" id="SM00290">
    <property type="entry name" value="ZnF_UBP"/>
    <property type="match status" value="1"/>
</dbReference>
<keyword evidence="9" id="KW-0479">Metal-binding</keyword>
<dbReference type="GO" id="GO:0005681">
    <property type="term" value="C:spliceosomal complex"/>
    <property type="evidence" value="ECO:0007669"/>
    <property type="project" value="UniProtKB-KW"/>
</dbReference>
<evidence type="ECO:0000256" key="8">
    <source>
        <dbReference type="ARBA" id="ARBA00022664"/>
    </source>
</evidence>
<comment type="similarity">
    <text evidence="3">Belongs to the peptidase C19 family.</text>
</comment>
<gene>
    <name evidence="26" type="ORF">DICVIV_02317</name>
</gene>
<evidence type="ECO:0000256" key="7">
    <source>
        <dbReference type="ARBA" id="ARBA00022618"/>
    </source>
</evidence>
<evidence type="ECO:0000256" key="11">
    <source>
        <dbReference type="ARBA" id="ARBA00022771"/>
    </source>
</evidence>
<proteinExistence type="inferred from homology"/>
<dbReference type="Proteomes" id="UP000053766">
    <property type="component" value="Unassembled WGS sequence"/>
</dbReference>
<reference evidence="27" key="2">
    <citation type="journal article" date="2016" name="Sci. Rep.">
        <title>Dictyocaulus viviparus genome, variome and transcriptome elucidate lungworm biology and support future intervention.</title>
        <authorList>
            <person name="McNulty S.N."/>
            <person name="Strube C."/>
            <person name="Rosa B.A."/>
            <person name="Martin J.C."/>
            <person name="Tyagi R."/>
            <person name="Choi Y.J."/>
            <person name="Wang Q."/>
            <person name="Hallsworth Pepin K."/>
            <person name="Zhang X."/>
            <person name="Ozersky P."/>
            <person name="Wilson R.K."/>
            <person name="Sternberg P.W."/>
            <person name="Gasser R.B."/>
            <person name="Mitreva M."/>
        </authorList>
    </citation>
    <scope>NUCLEOTIDE SEQUENCE [LARGE SCALE GENOMIC DNA]</scope>
    <source>
        <strain evidence="27">HannoverDv2000</strain>
    </source>
</reference>
<sequence length="650" mass="75523">MSNDDNSDSNGESRMTCPIKEKEMQDSNGHGDQILKREVPDNLERSPSPPSKRSKGEGSNQDGEFPKGAKGDDRDVSVKSVELRGKEKREEDKKRLKSDKEKDRDRERRSRRERSKSRSRSPDAKRRKSDKERRKSRKKGESSSRQEKTKKDKDSTDGNETKAGVLEDGEILLHTFQVKEDADEGEPSSSLRNAEQAHDSRACPYLDTIDRKVLDFDFEKLCSVSLSHLNVYACMVCGKYFQGRGTNTHAYTHSLDTDHRVFLNLHTLKFYCLPDNYEVDDPSLEDIKYVLKPTYTKELIGSLDRQHRMARAYDDSTYFPGVVGLNNIKANDYCNVVLHALSHVTPLRDFFLREENYESIKRPPGDKLTLLPKRFGELIRKLWNPKAFRTHVSPHEMLQATVLCSDKKFQFIKQGDAAEFMSFLLNTLHIALNGTQKSSSSVIYRIFRGRMRQYSRRVIPAEATEEQRRQLLQLPEYNESSKELPFLYLALDLPPAPLYRDEQMQNIIPQVPLTILLQKFNGTTEKEYKTYNENIIKRFELLRLPDYLIITYKRFHKNQWFVEKNPTIVNFPISNVDLFDCLSEDARFEHRYTTYDLIANIVHDGKPDSGTYRIQLVHVGSRKWFELEDLHVKEILPQMIVLAESYIQVS</sequence>
<organism evidence="26 27">
    <name type="scientific">Dictyocaulus viviparus</name>
    <name type="common">Bovine lungworm</name>
    <dbReference type="NCBI Taxonomy" id="29172"/>
    <lineage>
        <taxon>Eukaryota</taxon>
        <taxon>Metazoa</taxon>
        <taxon>Ecdysozoa</taxon>
        <taxon>Nematoda</taxon>
        <taxon>Chromadorea</taxon>
        <taxon>Rhabditida</taxon>
        <taxon>Rhabditina</taxon>
        <taxon>Rhabditomorpha</taxon>
        <taxon>Strongyloidea</taxon>
        <taxon>Metastrongylidae</taxon>
        <taxon>Dictyocaulus</taxon>
    </lineage>
</organism>
<dbReference type="PROSITE" id="PS50235">
    <property type="entry name" value="USP_3"/>
    <property type="match status" value="1"/>
</dbReference>
<evidence type="ECO:0000256" key="14">
    <source>
        <dbReference type="ARBA" id="ARBA00022833"/>
    </source>
</evidence>
<evidence type="ECO:0000256" key="19">
    <source>
        <dbReference type="ARBA" id="ARBA00064202"/>
    </source>
</evidence>
<evidence type="ECO:0000256" key="18">
    <source>
        <dbReference type="ARBA" id="ARBA00023306"/>
    </source>
</evidence>
<evidence type="ECO:0000256" key="3">
    <source>
        <dbReference type="ARBA" id="ARBA00009085"/>
    </source>
</evidence>
<dbReference type="InterPro" id="IPR038765">
    <property type="entry name" value="Papain-like_cys_pep_sf"/>
</dbReference>
<dbReference type="GO" id="GO:0004843">
    <property type="term" value="F:cysteine-type deubiquitinase activity"/>
    <property type="evidence" value="ECO:0007669"/>
    <property type="project" value="UniProtKB-EC"/>
</dbReference>
<dbReference type="FunFam" id="3.90.70.10:FF:000030">
    <property type="entry name" value="U4/U6.U5 tri-snRNP-associated protein 2"/>
    <property type="match status" value="1"/>
</dbReference>
<dbReference type="InterPro" id="IPR028889">
    <property type="entry name" value="USP"/>
</dbReference>
<evidence type="ECO:0000259" key="24">
    <source>
        <dbReference type="PROSITE" id="PS50235"/>
    </source>
</evidence>
<dbReference type="InterPro" id="IPR013083">
    <property type="entry name" value="Znf_RING/FYVE/PHD"/>
</dbReference>
<evidence type="ECO:0000256" key="6">
    <source>
        <dbReference type="ARBA" id="ARBA00022553"/>
    </source>
</evidence>
<feature type="compositionally biased region" description="Basic and acidic residues" evidence="23">
    <location>
        <begin position="33"/>
        <end position="44"/>
    </location>
</feature>
<accession>A0A0D8Y656</accession>
<evidence type="ECO:0000256" key="20">
    <source>
        <dbReference type="ARBA" id="ARBA00071645"/>
    </source>
</evidence>
<keyword evidence="27" id="KW-1185">Reference proteome</keyword>
<name>A0A0D8Y656_DICVI</name>
<evidence type="ECO:0000313" key="26">
    <source>
        <dbReference type="EMBL" id="KJH51484.1"/>
    </source>
</evidence>
<keyword evidence="6" id="KW-0597">Phosphoprotein</keyword>
<evidence type="ECO:0000256" key="12">
    <source>
        <dbReference type="ARBA" id="ARBA00022786"/>
    </source>
</evidence>
<dbReference type="InterPro" id="IPR001607">
    <property type="entry name" value="Znf_UBP"/>
</dbReference>
<evidence type="ECO:0000256" key="16">
    <source>
        <dbReference type="ARBA" id="ARBA00023187"/>
    </source>
</evidence>
<dbReference type="Pfam" id="PF02148">
    <property type="entry name" value="zf-UBP"/>
    <property type="match status" value="1"/>
</dbReference>
<dbReference type="FunFam" id="3.30.40.10:FF:000068">
    <property type="entry name" value="U4/U6.U5 tri-snRNP-associated protein 2"/>
    <property type="match status" value="1"/>
</dbReference>
<dbReference type="EC" id="3.4.19.12" evidence="4"/>
<evidence type="ECO:0000256" key="10">
    <source>
        <dbReference type="ARBA" id="ARBA00022728"/>
    </source>
</evidence>
<keyword evidence="12" id="KW-0833">Ubl conjugation pathway</keyword>
<feature type="domain" description="UBP-type" evidence="25">
    <location>
        <begin position="201"/>
        <end position="298"/>
    </location>
</feature>
<dbReference type="GO" id="GO:0008270">
    <property type="term" value="F:zinc ion binding"/>
    <property type="evidence" value="ECO:0007669"/>
    <property type="project" value="UniProtKB-KW"/>
</dbReference>
<evidence type="ECO:0000256" key="2">
    <source>
        <dbReference type="ARBA" id="ARBA00004123"/>
    </source>
</evidence>
<evidence type="ECO:0000256" key="17">
    <source>
        <dbReference type="ARBA" id="ARBA00023242"/>
    </source>
</evidence>